<dbReference type="SMART" id="SM00303">
    <property type="entry name" value="GPS"/>
    <property type="match status" value="1"/>
</dbReference>
<evidence type="ECO:0000256" key="6">
    <source>
        <dbReference type="SAM" id="MobiDB-lite"/>
    </source>
</evidence>
<dbReference type="AlphaFoldDB" id="A0A7M7PI95"/>
<evidence type="ECO:0000256" key="1">
    <source>
        <dbReference type="ARBA" id="ARBA00004141"/>
    </source>
</evidence>
<dbReference type="PRINTS" id="PR00249">
    <property type="entry name" value="GPCRSECRETIN"/>
</dbReference>
<keyword evidence="2 7" id="KW-0812">Transmembrane</keyword>
<evidence type="ECO:0000256" key="4">
    <source>
        <dbReference type="ARBA" id="ARBA00023136"/>
    </source>
</evidence>
<dbReference type="GO" id="GO:0016020">
    <property type="term" value="C:membrane"/>
    <property type="evidence" value="ECO:0007669"/>
    <property type="project" value="UniProtKB-SubCell"/>
</dbReference>
<comment type="subcellular location">
    <subcellularLocation>
        <location evidence="1">Membrane</location>
        <topology evidence="1">Multi-pass membrane protein</topology>
    </subcellularLocation>
</comment>
<feature type="compositionally biased region" description="Low complexity" evidence="6">
    <location>
        <begin position="556"/>
        <end position="572"/>
    </location>
</feature>
<dbReference type="GO" id="GO:0007166">
    <property type="term" value="P:cell surface receptor signaling pathway"/>
    <property type="evidence" value="ECO:0007669"/>
    <property type="project" value="InterPro"/>
</dbReference>
<feature type="transmembrane region" description="Helical" evidence="7">
    <location>
        <begin position="282"/>
        <end position="304"/>
    </location>
</feature>
<evidence type="ECO:0000259" key="9">
    <source>
        <dbReference type="PROSITE" id="PS50261"/>
    </source>
</evidence>
<dbReference type="InterPro" id="IPR000203">
    <property type="entry name" value="GPS"/>
</dbReference>
<sequence length="618" mass="68588">MILEEVAEITTMTETISKEGLKIVADILEDIIGINSTDVQVTEYVVDIASNIADLPEGELEMAEEASGAPSRVVISLEAQLAVVEVLNETLRIVKPNIAAEVFDVTVDEISRGITVVVSATSDGKSISDEGFQVAGGNRTTEPEALKAEATLFIPSGLTGRVVITTYLKTALFRDSGLTELNLNQTGFMRKLNSRIIAASINNEEIEDLKEPVMIAFTPISPNGRNATCVSYDFDDNQWSTRGCKKTSNDSIHRITCECDHLTNFGILMDIYGGRADFILEIISYVGCCMSIWGLVITILTYAFNKKLRDRKPNQILLSLSSSLLCLYIVFLVMISVDTERGVAEITPLPCCILAGFLHYFTLSSLFWMGVEGYNMHILFVRVLNTYLPRFMRKASLFAWGVPMVIVGITGGAARQAYARTDFCFLEKLPLIGGLLIPVGFIMIFNIIIFIRVIIRLNRTVKGRQLDKTEKRQRVRRFQNAVCILILMGLTWSLGYLSIIKPASEVVQGIFTILNSLQGYFIFMLYCMRQPQVRRTWRSQFSCCLSKSFAASGGFTSGSGKTNSTSKNSSAKLRGQRGNRNAGLMSNFDSSGFRPETIMRSQPERLPRAAYQNDGAEW</sequence>
<evidence type="ECO:0000256" key="7">
    <source>
        <dbReference type="SAM" id="Phobius"/>
    </source>
</evidence>
<organism evidence="10 11">
    <name type="scientific">Strongylocentrotus purpuratus</name>
    <name type="common">Purple sea urchin</name>
    <dbReference type="NCBI Taxonomy" id="7668"/>
    <lineage>
        <taxon>Eukaryota</taxon>
        <taxon>Metazoa</taxon>
        <taxon>Echinodermata</taxon>
        <taxon>Eleutherozoa</taxon>
        <taxon>Echinozoa</taxon>
        <taxon>Echinoidea</taxon>
        <taxon>Euechinoidea</taxon>
        <taxon>Echinacea</taxon>
        <taxon>Camarodonta</taxon>
        <taxon>Echinidea</taxon>
        <taxon>Strongylocentrotidae</taxon>
        <taxon>Strongylocentrotus</taxon>
    </lineage>
</organism>
<reference evidence="10" key="2">
    <citation type="submission" date="2021-01" db="UniProtKB">
        <authorList>
            <consortium name="EnsemblMetazoa"/>
        </authorList>
    </citation>
    <scope>IDENTIFICATION</scope>
</reference>
<dbReference type="EnsemblMetazoa" id="XM_030996477">
    <property type="protein sequence ID" value="XP_030852337"/>
    <property type="gene ID" value="LOC105445830"/>
</dbReference>
<evidence type="ECO:0000256" key="3">
    <source>
        <dbReference type="ARBA" id="ARBA00022989"/>
    </source>
</evidence>
<dbReference type="KEGG" id="spu:105445830"/>
<evidence type="ECO:0000313" key="10">
    <source>
        <dbReference type="EnsemblMetazoa" id="XP_030852337"/>
    </source>
</evidence>
<feature type="domain" description="GAIN-B" evidence="8">
    <location>
        <begin position="101"/>
        <end position="275"/>
    </location>
</feature>
<dbReference type="PANTHER" id="PTHR45692">
    <property type="entry name" value="G_PROTEIN_RECEP_F2_4 DOMAIN-CONTAINING PROTEIN"/>
    <property type="match status" value="1"/>
</dbReference>
<dbReference type="Gene3D" id="1.20.1070.10">
    <property type="entry name" value="Rhodopsin 7-helix transmembrane proteins"/>
    <property type="match status" value="1"/>
</dbReference>
<evidence type="ECO:0000256" key="5">
    <source>
        <dbReference type="ARBA" id="ARBA00023157"/>
    </source>
</evidence>
<evidence type="ECO:0000256" key="2">
    <source>
        <dbReference type="ARBA" id="ARBA00022692"/>
    </source>
</evidence>
<feature type="domain" description="G-protein coupled receptors family 2 profile 2" evidence="9">
    <location>
        <begin position="280"/>
        <end position="530"/>
    </location>
</feature>
<dbReference type="InParanoid" id="A0A7M7PI95"/>
<dbReference type="Pfam" id="PF00002">
    <property type="entry name" value="7tm_2"/>
    <property type="match status" value="1"/>
</dbReference>
<feature type="transmembrane region" description="Helical" evidence="7">
    <location>
        <begin position="478"/>
        <end position="500"/>
    </location>
</feature>
<accession>A0A7M7PI95</accession>
<keyword evidence="11" id="KW-1185">Reference proteome</keyword>
<dbReference type="InterPro" id="IPR000832">
    <property type="entry name" value="GPCR_2_secretin-like"/>
</dbReference>
<dbReference type="SUPFAM" id="SSF81321">
    <property type="entry name" value="Family A G protein-coupled receptor-like"/>
    <property type="match status" value="1"/>
</dbReference>
<dbReference type="Pfam" id="PF01825">
    <property type="entry name" value="GPS"/>
    <property type="match status" value="1"/>
</dbReference>
<feature type="region of interest" description="Disordered" evidence="6">
    <location>
        <begin position="556"/>
        <end position="618"/>
    </location>
</feature>
<dbReference type="PANTHER" id="PTHR45692:SF1">
    <property type="entry name" value="G-PROTEIN COUPLED RECEPTORS FAMILY 2 PROFILE 2 DOMAIN-CONTAINING PROTEIN"/>
    <property type="match status" value="1"/>
</dbReference>
<keyword evidence="5" id="KW-1015">Disulfide bond</keyword>
<dbReference type="InterPro" id="IPR046338">
    <property type="entry name" value="GAIN_dom_sf"/>
</dbReference>
<reference evidence="11" key="1">
    <citation type="submission" date="2015-02" db="EMBL/GenBank/DDBJ databases">
        <title>Genome sequencing for Strongylocentrotus purpuratus.</title>
        <authorList>
            <person name="Murali S."/>
            <person name="Liu Y."/>
            <person name="Vee V."/>
            <person name="English A."/>
            <person name="Wang M."/>
            <person name="Skinner E."/>
            <person name="Han Y."/>
            <person name="Muzny D.M."/>
            <person name="Worley K.C."/>
            <person name="Gibbs R.A."/>
        </authorList>
    </citation>
    <scope>NUCLEOTIDE SEQUENCE</scope>
</reference>
<proteinExistence type="predicted"/>
<keyword evidence="3 7" id="KW-1133">Transmembrane helix</keyword>
<feature type="transmembrane region" description="Helical" evidence="7">
    <location>
        <begin position="506"/>
        <end position="528"/>
    </location>
</feature>
<dbReference type="PROSITE" id="PS50261">
    <property type="entry name" value="G_PROTEIN_RECEP_F2_4"/>
    <property type="match status" value="1"/>
</dbReference>
<dbReference type="InterPro" id="IPR057244">
    <property type="entry name" value="GAIN_B"/>
</dbReference>
<feature type="transmembrane region" description="Helical" evidence="7">
    <location>
        <begin position="316"/>
        <end position="337"/>
    </location>
</feature>
<dbReference type="GO" id="GO:0004930">
    <property type="term" value="F:G protein-coupled receptor activity"/>
    <property type="evidence" value="ECO:0007669"/>
    <property type="project" value="InterPro"/>
</dbReference>
<dbReference type="OrthoDB" id="10037534at2759"/>
<dbReference type="PROSITE" id="PS50221">
    <property type="entry name" value="GAIN_B"/>
    <property type="match status" value="1"/>
</dbReference>
<name>A0A7M7PI95_STRPU</name>
<dbReference type="GeneID" id="105445830"/>
<keyword evidence="4 7" id="KW-0472">Membrane</keyword>
<dbReference type="Gene3D" id="2.60.220.50">
    <property type="match status" value="1"/>
</dbReference>
<dbReference type="Proteomes" id="UP000007110">
    <property type="component" value="Unassembled WGS sequence"/>
</dbReference>
<dbReference type="OMA" id="NETICSE"/>
<feature type="transmembrane region" description="Helical" evidence="7">
    <location>
        <begin position="431"/>
        <end position="457"/>
    </location>
</feature>
<protein>
    <submittedName>
        <fullName evidence="10">Uncharacterized protein</fullName>
    </submittedName>
</protein>
<dbReference type="RefSeq" id="XP_030852337.1">
    <property type="nucleotide sequence ID" value="XM_030996477.1"/>
</dbReference>
<feature type="transmembrane region" description="Helical" evidence="7">
    <location>
        <begin position="397"/>
        <end position="419"/>
    </location>
</feature>
<evidence type="ECO:0000259" key="8">
    <source>
        <dbReference type="PROSITE" id="PS50221"/>
    </source>
</evidence>
<dbReference type="CDD" id="cd15040">
    <property type="entry name" value="7tmB2_Adhesion"/>
    <property type="match status" value="1"/>
</dbReference>
<evidence type="ECO:0000313" key="11">
    <source>
        <dbReference type="Proteomes" id="UP000007110"/>
    </source>
</evidence>
<feature type="transmembrane region" description="Helical" evidence="7">
    <location>
        <begin position="357"/>
        <end position="376"/>
    </location>
</feature>
<dbReference type="InterPro" id="IPR017981">
    <property type="entry name" value="GPCR_2-like_7TM"/>
</dbReference>